<evidence type="ECO:0000256" key="1">
    <source>
        <dbReference type="SAM" id="Coils"/>
    </source>
</evidence>
<evidence type="ECO:0000313" key="3">
    <source>
        <dbReference type="EMBL" id="QDT56894.1"/>
    </source>
</evidence>
<keyword evidence="4" id="KW-1185">Reference proteome</keyword>
<dbReference type="KEGG" id="ccos:Pan44_49560"/>
<feature type="coiled-coil region" evidence="1">
    <location>
        <begin position="59"/>
        <end position="86"/>
    </location>
</feature>
<keyword evidence="2" id="KW-0472">Membrane</keyword>
<keyword evidence="2" id="KW-1133">Transmembrane helix</keyword>
<sequence length="86" mass="9360">MNPDFQQFAPADDQQFVSMGFLCSMLGLLPAQICVVMQDAGIRFGMVVDCVGHFRVKDAETIANRCSSLKKELADAAAKFEAATQN</sequence>
<name>A0A517SL88_9PLAN</name>
<accession>A0A517SL88</accession>
<organism evidence="3 4">
    <name type="scientific">Caulifigura coniformis</name>
    <dbReference type="NCBI Taxonomy" id="2527983"/>
    <lineage>
        <taxon>Bacteria</taxon>
        <taxon>Pseudomonadati</taxon>
        <taxon>Planctomycetota</taxon>
        <taxon>Planctomycetia</taxon>
        <taxon>Planctomycetales</taxon>
        <taxon>Planctomycetaceae</taxon>
        <taxon>Caulifigura</taxon>
    </lineage>
</organism>
<proteinExistence type="predicted"/>
<reference evidence="3 4" key="1">
    <citation type="submission" date="2019-02" db="EMBL/GenBank/DDBJ databases">
        <title>Deep-cultivation of Planctomycetes and their phenomic and genomic characterization uncovers novel biology.</title>
        <authorList>
            <person name="Wiegand S."/>
            <person name="Jogler M."/>
            <person name="Boedeker C."/>
            <person name="Pinto D."/>
            <person name="Vollmers J."/>
            <person name="Rivas-Marin E."/>
            <person name="Kohn T."/>
            <person name="Peeters S.H."/>
            <person name="Heuer A."/>
            <person name="Rast P."/>
            <person name="Oberbeckmann S."/>
            <person name="Bunk B."/>
            <person name="Jeske O."/>
            <person name="Meyerdierks A."/>
            <person name="Storesund J.E."/>
            <person name="Kallscheuer N."/>
            <person name="Luecker S."/>
            <person name="Lage O.M."/>
            <person name="Pohl T."/>
            <person name="Merkel B.J."/>
            <person name="Hornburger P."/>
            <person name="Mueller R.-W."/>
            <person name="Bruemmer F."/>
            <person name="Labrenz M."/>
            <person name="Spormann A.M."/>
            <person name="Op den Camp H."/>
            <person name="Overmann J."/>
            <person name="Amann R."/>
            <person name="Jetten M.S.M."/>
            <person name="Mascher T."/>
            <person name="Medema M.H."/>
            <person name="Devos D.P."/>
            <person name="Kaster A.-K."/>
            <person name="Ovreas L."/>
            <person name="Rohde M."/>
            <person name="Galperin M.Y."/>
            <person name="Jogler C."/>
        </authorList>
    </citation>
    <scope>NUCLEOTIDE SEQUENCE [LARGE SCALE GENOMIC DNA]</scope>
    <source>
        <strain evidence="3 4">Pan44</strain>
    </source>
</reference>
<protein>
    <submittedName>
        <fullName evidence="3">Uncharacterized protein</fullName>
    </submittedName>
</protein>
<feature type="transmembrane region" description="Helical" evidence="2">
    <location>
        <begin position="16"/>
        <end position="36"/>
    </location>
</feature>
<evidence type="ECO:0000256" key="2">
    <source>
        <dbReference type="SAM" id="Phobius"/>
    </source>
</evidence>
<dbReference type="AlphaFoldDB" id="A0A517SL88"/>
<dbReference type="RefSeq" id="WP_145034307.1">
    <property type="nucleotide sequence ID" value="NZ_CP036271.1"/>
</dbReference>
<dbReference type="Proteomes" id="UP000315700">
    <property type="component" value="Chromosome"/>
</dbReference>
<dbReference type="InParanoid" id="A0A517SL88"/>
<evidence type="ECO:0000313" key="4">
    <source>
        <dbReference type="Proteomes" id="UP000315700"/>
    </source>
</evidence>
<dbReference type="EMBL" id="CP036271">
    <property type="protein sequence ID" value="QDT56894.1"/>
    <property type="molecule type" value="Genomic_DNA"/>
</dbReference>
<keyword evidence="2" id="KW-0812">Transmembrane</keyword>
<gene>
    <name evidence="3" type="ORF">Pan44_49560</name>
</gene>
<keyword evidence="1" id="KW-0175">Coiled coil</keyword>